<dbReference type="InterPro" id="IPR036217">
    <property type="entry name" value="MethylDNA_cys_MeTrfase_DNAb"/>
</dbReference>
<organism evidence="11">
    <name type="scientific">marine metagenome</name>
    <dbReference type="NCBI Taxonomy" id="408172"/>
    <lineage>
        <taxon>unclassified sequences</taxon>
        <taxon>metagenomes</taxon>
        <taxon>ecological metagenomes</taxon>
    </lineage>
</organism>
<comment type="catalytic activity">
    <reaction evidence="1">
        <text>a 4-O-methyl-thymidine in DNA + L-cysteinyl-[protein] = a thymidine in DNA + S-methyl-L-cysteinyl-[protein]</text>
        <dbReference type="Rhea" id="RHEA:53428"/>
        <dbReference type="Rhea" id="RHEA-COMP:10131"/>
        <dbReference type="Rhea" id="RHEA-COMP:10132"/>
        <dbReference type="Rhea" id="RHEA-COMP:13555"/>
        <dbReference type="Rhea" id="RHEA-COMP:13556"/>
        <dbReference type="ChEBI" id="CHEBI:29950"/>
        <dbReference type="ChEBI" id="CHEBI:82612"/>
        <dbReference type="ChEBI" id="CHEBI:137386"/>
        <dbReference type="ChEBI" id="CHEBI:137387"/>
        <dbReference type="EC" id="2.1.1.63"/>
    </reaction>
</comment>
<dbReference type="Gene3D" id="1.10.10.10">
    <property type="entry name" value="Winged helix-like DNA-binding domain superfamily/Winged helix DNA-binding domain"/>
    <property type="match status" value="1"/>
</dbReference>
<dbReference type="NCBIfam" id="TIGR00589">
    <property type="entry name" value="ogt"/>
    <property type="match status" value="1"/>
</dbReference>
<dbReference type="InterPro" id="IPR001497">
    <property type="entry name" value="MethylDNA_cys_MeTrfase_AS"/>
</dbReference>
<dbReference type="EMBL" id="UINC01008627">
    <property type="protein sequence ID" value="SVA38781.1"/>
    <property type="molecule type" value="Genomic_DNA"/>
</dbReference>
<dbReference type="GO" id="GO:0003908">
    <property type="term" value="F:methylated-DNA-[protein]-cysteine S-methyltransferase activity"/>
    <property type="evidence" value="ECO:0007669"/>
    <property type="project" value="UniProtKB-EC"/>
</dbReference>
<keyword evidence="8" id="KW-0234">DNA repair</keyword>
<dbReference type="EC" id="2.1.1.63" evidence="3"/>
<dbReference type="InterPro" id="IPR036631">
    <property type="entry name" value="MGMT_N_sf"/>
</dbReference>
<dbReference type="SUPFAM" id="SSF53155">
    <property type="entry name" value="Methylated DNA-protein cysteine methyltransferase domain"/>
    <property type="match status" value="1"/>
</dbReference>
<dbReference type="SUPFAM" id="SSF46767">
    <property type="entry name" value="Methylated DNA-protein cysteine methyltransferase, C-terminal domain"/>
    <property type="match status" value="1"/>
</dbReference>
<evidence type="ECO:0000256" key="3">
    <source>
        <dbReference type="ARBA" id="ARBA00011918"/>
    </source>
</evidence>
<dbReference type="GO" id="GO:0006281">
    <property type="term" value="P:DNA repair"/>
    <property type="evidence" value="ECO:0007669"/>
    <property type="project" value="UniProtKB-KW"/>
</dbReference>
<dbReference type="CDD" id="cd06445">
    <property type="entry name" value="ATase"/>
    <property type="match status" value="1"/>
</dbReference>
<proteinExistence type="inferred from homology"/>
<sequence>MLMSREKSGLSNKLTYTTFNTPLGKTGVAVTPYGICRVVLTISRESEFVETLKTIYPSPKKQPRQLLEIEKEFHLYFSGKLKKFSYKPDLRQGTRFQQRVWKKLVFIPFGETRSYQWLAVAISQPKACRAVGNANGKNPTPIIVPCHRVIQKNGGLGGFTGGTHHKKYLLDLEKKSYASFS</sequence>
<dbReference type="HAMAP" id="MF_00772">
    <property type="entry name" value="OGT"/>
    <property type="match status" value="1"/>
</dbReference>
<keyword evidence="6" id="KW-0808">Transferase</keyword>
<dbReference type="InterPro" id="IPR036388">
    <property type="entry name" value="WH-like_DNA-bd_sf"/>
</dbReference>
<dbReference type="InterPro" id="IPR023546">
    <property type="entry name" value="MGMT"/>
</dbReference>
<evidence type="ECO:0000259" key="10">
    <source>
        <dbReference type="Pfam" id="PF01035"/>
    </source>
</evidence>
<evidence type="ECO:0000313" key="11">
    <source>
        <dbReference type="EMBL" id="SVA38781.1"/>
    </source>
</evidence>
<keyword evidence="7" id="KW-0227">DNA damage</keyword>
<accession>A0A381VFI7</accession>
<gene>
    <name evidence="11" type="ORF">METZ01_LOCUS91635</name>
</gene>
<comment type="catalytic activity">
    <reaction evidence="9">
        <text>a 6-O-methyl-2'-deoxyguanosine in DNA + L-cysteinyl-[protein] = S-methyl-L-cysteinyl-[protein] + a 2'-deoxyguanosine in DNA</text>
        <dbReference type="Rhea" id="RHEA:24000"/>
        <dbReference type="Rhea" id="RHEA-COMP:10131"/>
        <dbReference type="Rhea" id="RHEA-COMP:10132"/>
        <dbReference type="Rhea" id="RHEA-COMP:11367"/>
        <dbReference type="Rhea" id="RHEA-COMP:11368"/>
        <dbReference type="ChEBI" id="CHEBI:29950"/>
        <dbReference type="ChEBI" id="CHEBI:82612"/>
        <dbReference type="ChEBI" id="CHEBI:85445"/>
        <dbReference type="ChEBI" id="CHEBI:85448"/>
        <dbReference type="EC" id="2.1.1.63"/>
    </reaction>
</comment>
<evidence type="ECO:0000256" key="2">
    <source>
        <dbReference type="ARBA" id="ARBA00008711"/>
    </source>
</evidence>
<comment type="similarity">
    <text evidence="2">Belongs to the MGMT family.</text>
</comment>
<evidence type="ECO:0000256" key="4">
    <source>
        <dbReference type="ARBA" id="ARBA00022490"/>
    </source>
</evidence>
<feature type="domain" description="Methylated-DNA-[protein]-cysteine S-methyltransferase DNA binding" evidence="10">
    <location>
        <begin position="96"/>
        <end position="174"/>
    </location>
</feature>
<keyword evidence="4" id="KW-0963">Cytoplasm</keyword>
<dbReference type="AlphaFoldDB" id="A0A381VFI7"/>
<dbReference type="Pfam" id="PF01035">
    <property type="entry name" value="DNA_binding_1"/>
    <property type="match status" value="1"/>
</dbReference>
<keyword evidence="5" id="KW-0489">Methyltransferase</keyword>
<evidence type="ECO:0000256" key="9">
    <source>
        <dbReference type="ARBA" id="ARBA00049348"/>
    </source>
</evidence>
<evidence type="ECO:0000256" key="6">
    <source>
        <dbReference type="ARBA" id="ARBA00022679"/>
    </source>
</evidence>
<dbReference type="GO" id="GO:0032259">
    <property type="term" value="P:methylation"/>
    <property type="evidence" value="ECO:0007669"/>
    <property type="project" value="UniProtKB-KW"/>
</dbReference>
<evidence type="ECO:0000256" key="1">
    <source>
        <dbReference type="ARBA" id="ARBA00001286"/>
    </source>
</evidence>
<dbReference type="PANTHER" id="PTHR10815:SF13">
    <property type="entry name" value="METHYLATED-DNA--PROTEIN-CYSTEINE METHYLTRANSFERASE"/>
    <property type="match status" value="1"/>
</dbReference>
<evidence type="ECO:0000256" key="5">
    <source>
        <dbReference type="ARBA" id="ARBA00022603"/>
    </source>
</evidence>
<dbReference type="Gene3D" id="3.30.160.70">
    <property type="entry name" value="Methylated DNA-protein cysteine methyltransferase domain"/>
    <property type="match status" value="1"/>
</dbReference>
<dbReference type="PROSITE" id="PS00374">
    <property type="entry name" value="MGMT"/>
    <property type="match status" value="1"/>
</dbReference>
<evidence type="ECO:0000256" key="7">
    <source>
        <dbReference type="ARBA" id="ARBA00022763"/>
    </source>
</evidence>
<dbReference type="InterPro" id="IPR014048">
    <property type="entry name" value="MethylDNA_cys_MeTrfase_DNA-bd"/>
</dbReference>
<protein>
    <recommendedName>
        <fullName evidence="3">methylated-DNA--[protein]-cysteine S-methyltransferase</fullName>
        <ecNumber evidence="3">2.1.1.63</ecNumber>
    </recommendedName>
</protein>
<dbReference type="FunFam" id="1.10.10.10:FF:000214">
    <property type="entry name" value="Methylated-DNA--protein-cysteine methyltransferase"/>
    <property type="match status" value="1"/>
</dbReference>
<name>A0A381VFI7_9ZZZZ</name>
<dbReference type="PANTHER" id="PTHR10815">
    <property type="entry name" value="METHYLATED-DNA--PROTEIN-CYSTEINE METHYLTRANSFERASE"/>
    <property type="match status" value="1"/>
</dbReference>
<reference evidence="11" key="1">
    <citation type="submission" date="2018-05" db="EMBL/GenBank/DDBJ databases">
        <authorList>
            <person name="Lanie J.A."/>
            <person name="Ng W.-L."/>
            <person name="Kazmierczak K.M."/>
            <person name="Andrzejewski T.M."/>
            <person name="Davidsen T.M."/>
            <person name="Wayne K.J."/>
            <person name="Tettelin H."/>
            <person name="Glass J.I."/>
            <person name="Rusch D."/>
            <person name="Podicherti R."/>
            <person name="Tsui H.-C.T."/>
            <person name="Winkler M.E."/>
        </authorList>
    </citation>
    <scope>NUCLEOTIDE SEQUENCE</scope>
</reference>
<evidence type="ECO:0000256" key="8">
    <source>
        <dbReference type="ARBA" id="ARBA00023204"/>
    </source>
</evidence>